<dbReference type="OrthoDB" id="1263307at2759"/>
<comment type="caution">
    <text evidence="2">The sequence shown here is derived from an EMBL/GenBank/DDBJ whole genome shotgun (WGS) entry which is preliminary data.</text>
</comment>
<dbReference type="AlphaFoldDB" id="A0A2P5HZA1"/>
<name>A0A2P5HZA1_DIAHE</name>
<evidence type="ECO:0000313" key="2">
    <source>
        <dbReference type="EMBL" id="POS75549.1"/>
    </source>
</evidence>
<dbReference type="STRING" id="158607.A0A2P5HZA1"/>
<dbReference type="InterPro" id="IPR052897">
    <property type="entry name" value="Sec-Metab_Biosynth_Hydrolase"/>
</dbReference>
<accession>A0A2P5HZA1</accession>
<dbReference type="Gene3D" id="3.40.50.1820">
    <property type="entry name" value="alpha/beta hydrolase"/>
    <property type="match status" value="1"/>
</dbReference>
<dbReference type="PANTHER" id="PTHR37017">
    <property type="entry name" value="AB HYDROLASE-1 DOMAIN-CONTAINING PROTEIN-RELATED"/>
    <property type="match status" value="1"/>
</dbReference>
<dbReference type="Proteomes" id="UP000094444">
    <property type="component" value="Unassembled WGS sequence"/>
</dbReference>
<dbReference type="Pfam" id="PF12697">
    <property type="entry name" value="Abhydrolase_6"/>
    <property type="match status" value="1"/>
</dbReference>
<dbReference type="InParanoid" id="A0A2P5HZA1"/>
<dbReference type="PANTHER" id="PTHR37017:SF10">
    <property type="entry name" value="AB HYDROLASE-1 DOMAIN-CONTAINING PROTEIN"/>
    <property type="match status" value="1"/>
</dbReference>
<keyword evidence="3" id="KW-1185">Reference proteome</keyword>
<reference evidence="2" key="1">
    <citation type="submission" date="2017-09" db="EMBL/GenBank/DDBJ databases">
        <title>Polyketide synthases of a Diaporthe helianthi virulent isolate.</title>
        <authorList>
            <person name="Baroncelli R."/>
        </authorList>
    </citation>
    <scope>NUCLEOTIDE SEQUENCE [LARGE SCALE GENOMIC DNA]</scope>
    <source>
        <strain evidence="2">7/96</strain>
    </source>
</reference>
<dbReference type="InterPro" id="IPR029058">
    <property type="entry name" value="AB_hydrolase_fold"/>
</dbReference>
<proteinExistence type="predicted"/>
<gene>
    <name evidence="2" type="ORF">DHEL01_v206053</name>
</gene>
<organism evidence="2 3">
    <name type="scientific">Diaporthe helianthi</name>
    <dbReference type="NCBI Taxonomy" id="158607"/>
    <lineage>
        <taxon>Eukaryota</taxon>
        <taxon>Fungi</taxon>
        <taxon>Dikarya</taxon>
        <taxon>Ascomycota</taxon>
        <taxon>Pezizomycotina</taxon>
        <taxon>Sordariomycetes</taxon>
        <taxon>Sordariomycetidae</taxon>
        <taxon>Diaporthales</taxon>
        <taxon>Diaporthaceae</taxon>
        <taxon>Diaporthe</taxon>
    </lineage>
</organism>
<dbReference type="EMBL" id="MAVT02000473">
    <property type="protein sequence ID" value="POS75549.1"/>
    <property type="molecule type" value="Genomic_DNA"/>
</dbReference>
<dbReference type="InterPro" id="IPR000073">
    <property type="entry name" value="AB_hydrolase_1"/>
</dbReference>
<feature type="domain" description="AB hydrolase-1" evidence="1">
    <location>
        <begin position="9"/>
        <end position="250"/>
    </location>
</feature>
<evidence type="ECO:0000313" key="3">
    <source>
        <dbReference type="Proteomes" id="UP000094444"/>
    </source>
</evidence>
<sequence length="257" mass="27679">MATATKPTILIIHGGWHTPASYEKLIGALEASGYEVHCPRLLSANEVRPPNAGLADDTALVRSYTESLVRAGHRVVAITHSYGGQVASNALYGLGADARAAKGLKGGVSHLVYLAGYAVPEGVAMMDKVKEFNNMDLVPLAFDFADDGTAVSRDPKTLIVGPGPSDAEIEAYLKTWVRWHGNCMYQASEHAAWRDISVAYIKTTADMTVPVHYQQHCIEEMKKAGRKVEVFEVATGHCPNFTATDDVVKAVNKVVGI</sequence>
<evidence type="ECO:0000259" key="1">
    <source>
        <dbReference type="Pfam" id="PF12697"/>
    </source>
</evidence>
<dbReference type="SUPFAM" id="SSF53474">
    <property type="entry name" value="alpha/beta-Hydrolases"/>
    <property type="match status" value="1"/>
</dbReference>
<protein>
    <recommendedName>
        <fullName evidence="1">AB hydrolase-1 domain-containing protein</fullName>
    </recommendedName>
</protein>